<dbReference type="Pfam" id="PF04542">
    <property type="entry name" value="Sigma70_r2"/>
    <property type="match status" value="1"/>
</dbReference>
<dbReference type="InterPro" id="IPR039425">
    <property type="entry name" value="RNA_pol_sigma-70-like"/>
</dbReference>
<evidence type="ECO:0000259" key="5">
    <source>
        <dbReference type="Pfam" id="PF04542"/>
    </source>
</evidence>
<feature type="domain" description="RNA polymerase sigma factor 70 region 4 type 2" evidence="6">
    <location>
        <begin position="160"/>
        <end position="210"/>
    </location>
</feature>
<dbReference type="PANTHER" id="PTHR43133:SF53">
    <property type="entry name" value="ECF RNA POLYMERASE SIGMA-E FACTOR"/>
    <property type="match status" value="1"/>
</dbReference>
<accession>A0AB38YHM7</accession>
<dbReference type="GO" id="GO:0016987">
    <property type="term" value="F:sigma factor activity"/>
    <property type="evidence" value="ECO:0007669"/>
    <property type="project" value="UniProtKB-KW"/>
</dbReference>
<dbReference type="NCBIfam" id="TIGR02937">
    <property type="entry name" value="sigma70-ECF"/>
    <property type="match status" value="1"/>
</dbReference>
<evidence type="ECO:0000259" key="6">
    <source>
        <dbReference type="Pfam" id="PF08281"/>
    </source>
</evidence>
<gene>
    <name evidence="7" type="ORF">NFC81_03655</name>
</gene>
<evidence type="ECO:0000256" key="1">
    <source>
        <dbReference type="ARBA" id="ARBA00010641"/>
    </source>
</evidence>
<dbReference type="AlphaFoldDB" id="A0AB38YHM7"/>
<dbReference type="Gene3D" id="1.10.10.10">
    <property type="entry name" value="Winged helix-like DNA-binding domain superfamily/Winged helix DNA-binding domain"/>
    <property type="match status" value="1"/>
</dbReference>
<name>A0AB38YHM7_9GAMM</name>
<dbReference type="InterPro" id="IPR013249">
    <property type="entry name" value="RNA_pol_sigma70_r4_t2"/>
</dbReference>
<dbReference type="InterPro" id="IPR013324">
    <property type="entry name" value="RNA_pol_sigma_r3/r4-like"/>
</dbReference>
<dbReference type="InterPro" id="IPR013325">
    <property type="entry name" value="RNA_pol_sigma_r2"/>
</dbReference>
<evidence type="ECO:0000256" key="3">
    <source>
        <dbReference type="ARBA" id="ARBA00023082"/>
    </source>
</evidence>
<keyword evidence="2" id="KW-0805">Transcription regulation</keyword>
<sequence length="224" mass="25612">MTTIALHHPSSNLARQTVVHTEEAKRLAEQGDKEIDRILVDRARQGDRRAYDFLVVKYQHRVAALIRRYTQNPQDISDLSQDTFIRAYQALGKFRGDSAFYSWLYRIAINTALSHVGSQHRTVSESDLSHDEQLHDWVNERHSVAGPEPEHDAEELHSVVQVAMAELPSDMAQALRHREWDGMSYEAIADAMQVPVGTVRSRIFRAREALEQRIRAWQASGESS</sequence>
<dbReference type="SUPFAM" id="SSF88659">
    <property type="entry name" value="Sigma3 and sigma4 domains of RNA polymerase sigma factors"/>
    <property type="match status" value="1"/>
</dbReference>
<evidence type="ECO:0000313" key="7">
    <source>
        <dbReference type="EMBL" id="WLD58893.1"/>
    </source>
</evidence>
<keyword evidence="3" id="KW-0731">Sigma factor</keyword>
<dbReference type="Pfam" id="PF08281">
    <property type="entry name" value="Sigma70_r4_2"/>
    <property type="match status" value="1"/>
</dbReference>
<feature type="domain" description="RNA polymerase sigma-70 region 2" evidence="5">
    <location>
        <begin position="54"/>
        <end position="121"/>
    </location>
</feature>
<dbReference type="GO" id="GO:0006352">
    <property type="term" value="P:DNA-templated transcription initiation"/>
    <property type="evidence" value="ECO:0007669"/>
    <property type="project" value="InterPro"/>
</dbReference>
<dbReference type="InterPro" id="IPR007627">
    <property type="entry name" value="RNA_pol_sigma70_r2"/>
</dbReference>
<dbReference type="GO" id="GO:0003677">
    <property type="term" value="F:DNA binding"/>
    <property type="evidence" value="ECO:0007669"/>
    <property type="project" value="InterPro"/>
</dbReference>
<dbReference type="Gene3D" id="1.10.1740.10">
    <property type="match status" value="1"/>
</dbReference>
<dbReference type="SUPFAM" id="SSF88946">
    <property type="entry name" value="Sigma2 domain of RNA polymerase sigma factors"/>
    <property type="match status" value="1"/>
</dbReference>
<dbReference type="InterPro" id="IPR036388">
    <property type="entry name" value="WH-like_DNA-bd_sf"/>
</dbReference>
<reference evidence="7" key="1">
    <citation type="submission" date="2022-07" db="EMBL/GenBank/DDBJ databases">
        <title>Complete genome sequence of Salinispirillum sp. LH10-3-1 capable of multiple carbohydrate inversion isolated from a soda lake.</title>
        <authorList>
            <person name="Liu J."/>
            <person name="Zhai Y."/>
            <person name="Zhang H."/>
            <person name="Yang H."/>
            <person name="Qu J."/>
            <person name="Li J."/>
        </authorList>
    </citation>
    <scope>NUCLEOTIDE SEQUENCE</scope>
    <source>
        <strain evidence="7">LH 10-3-1</strain>
    </source>
</reference>
<protein>
    <submittedName>
        <fullName evidence="7">Sigma-70 family RNA polymerase sigma factor</fullName>
    </submittedName>
</protein>
<organism evidence="7">
    <name type="scientific">Salinispirillum sp. LH 10-3-1</name>
    <dbReference type="NCBI Taxonomy" id="2952525"/>
    <lineage>
        <taxon>Bacteria</taxon>
        <taxon>Pseudomonadati</taxon>
        <taxon>Pseudomonadota</taxon>
        <taxon>Gammaproteobacteria</taxon>
        <taxon>Oceanospirillales</taxon>
        <taxon>Saccharospirillaceae</taxon>
        <taxon>Salinispirillum</taxon>
    </lineage>
</organism>
<dbReference type="InterPro" id="IPR014284">
    <property type="entry name" value="RNA_pol_sigma-70_dom"/>
</dbReference>
<evidence type="ECO:0000256" key="4">
    <source>
        <dbReference type="ARBA" id="ARBA00023163"/>
    </source>
</evidence>
<proteinExistence type="inferred from homology"/>
<evidence type="ECO:0000256" key="2">
    <source>
        <dbReference type="ARBA" id="ARBA00023015"/>
    </source>
</evidence>
<dbReference type="EMBL" id="CP101717">
    <property type="protein sequence ID" value="WLD58893.1"/>
    <property type="molecule type" value="Genomic_DNA"/>
</dbReference>
<dbReference type="RefSeq" id="WP_304996181.1">
    <property type="nucleotide sequence ID" value="NZ_CP101717.1"/>
</dbReference>
<dbReference type="PANTHER" id="PTHR43133">
    <property type="entry name" value="RNA POLYMERASE ECF-TYPE SIGMA FACTO"/>
    <property type="match status" value="1"/>
</dbReference>
<comment type="similarity">
    <text evidence="1">Belongs to the sigma-70 factor family. ECF subfamily.</text>
</comment>
<keyword evidence="4" id="KW-0804">Transcription</keyword>
<dbReference type="CDD" id="cd06171">
    <property type="entry name" value="Sigma70_r4"/>
    <property type="match status" value="1"/>
</dbReference>